<dbReference type="Proteomes" id="UP001165041">
    <property type="component" value="Unassembled WGS sequence"/>
</dbReference>
<evidence type="ECO:0000313" key="4">
    <source>
        <dbReference type="EMBL" id="GLW74697.1"/>
    </source>
</evidence>
<dbReference type="InterPro" id="IPR050832">
    <property type="entry name" value="Bact_Acetyltransf"/>
</dbReference>
<keyword evidence="2" id="KW-0012">Acyltransferase</keyword>
<keyword evidence="1" id="KW-0808">Transferase</keyword>
<dbReference type="GO" id="GO:0016747">
    <property type="term" value="F:acyltransferase activity, transferring groups other than amino-acyl groups"/>
    <property type="evidence" value="ECO:0007669"/>
    <property type="project" value="InterPro"/>
</dbReference>
<proteinExistence type="predicted"/>
<sequence length="158" mass="17128">MPGLPVRPAGPQDADELLRLRVAVLDNAQLTDEWRSTFRDDMRERLGTDPRLLAYVVPADAHTLASCAIGIVYRGYRGPTHPGGLWGRVHTVATDPAHRRRGHARAATSALIEALKDAGCGSIELRATEAGAPLYHSLGFGPLDGYMTLRPGPEGWVR</sequence>
<name>A0A9W6QHS0_9ACTN</name>
<dbReference type="InterPro" id="IPR016181">
    <property type="entry name" value="Acyl_CoA_acyltransferase"/>
</dbReference>
<dbReference type="PROSITE" id="PS51186">
    <property type="entry name" value="GNAT"/>
    <property type="match status" value="1"/>
</dbReference>
<reference evidence="4" key="1">
    <citation type="submission" date="2023-02" db="EMBL/GenBank/DDBJ databases">
        <title>Kitasatospora phosalacinea NBRC 14627.</title>
        <authorList>
            <person name="Ichikawa N."/>
            <person name="Sato H."/>
            <person name="Tonouchi N."/>
        </authorList>
    </citation>
    <scope>NUCLEOTIDE SEQUENCE</scope>
    <source>
        <strain evidence="4">NBRC 14627</strain>
    </source>
</reference>
<gene>
    <name evidence="4" type="ORF">Kpho02_69940</name>
</gene>
<protein>
    <recommendedName>
        <fullName evidence="3">N-acetyltransferase domain-containing protein</fullName>
    </recommendedName>
</protein>
<evidence type="ECO:0000259" key="3">
    <source>
        <dbReference type="PROSITE" id="PS51186"/>
    </source>
</evidence>
<evidence type="ECO:0000256" key="1">
    <source>
        <dbReference type="ARBA" id="ARBA00022679"/>
    </source>
</evidence>
<accession>A0A9W6QHS0</accession>
<comment type="caution">
    <text evidence="4">The sequence shown here is derived from an EMBL/GenBank/DDBJ whole genome shotgun (WGS) entry which is preliminary data.</text>
</comment>
<feature type="domain" description="N-acetyltransferase" evidence="3">
    <location>
        <begin position="4"/>
        <end position="158"/>
    </location>
</feature>
<organism evidence="4 5">
    <name type="scientific">Kitasatospora phosalacinea</name>
    <dbReference type="NCBI Taxonomy" id="2065"/>
    <lineage>
        <taxon>Bacteria</taxon>
        <taxon>Bacillati</taxon>
        <taxon>Actinomycetota</taxon>
        <taxon>Actinomycetes</taxon>
        <taxon>Kitasatosporales</taxon>
        <taxon>Streptomycetaceae</taxon>
        <taxon>Kitasatospora</taxon>
    </lineage>
</organism>
<evidence type="ECO:0000256" key="2">
    <source>
        <dbReference type="ARBA" id="ARBA00023315"/>
    </source>
</evidence>
<dbReference type="PANTHER" id="PTHR43877">
    <property type="entry name" value="AMINOALKYLPHOSPHONATE N-ACETYLTRANSFERASE-RELATED-RELATED"/>
    <property type="match status" value="1"/>
</dbReference>
<dbReference type="EMBL" id="BSSA01000038">
    <property type="protein sequence ID" value="GLW74697.1"/>
    <property type="molecule type" value="Genomic_DNA"/>
</dbReference>
<dbReference type="RefSeq" id="WP_285740263.1">
    <property type="nucleotide sequence ID" value="NZ_BSSA01000038.1"/>
</dbReference>
<dbReference type="SUPFAM" id="SSF55729">
    <property type="entry name" value="Acyl-CoA N-acyltransferases (Nat)"/>
    <property type="match status" value="1"/>
</dbReference>
<dbReference type="Pfam" id="PF00583">
    <property type="entry name" value="Acetyltransf_1"/>
    <property type="match status" value="1"/>
</dbReference>
<dbReference type="InterPro" id="IPR000182">
    <property type="entry name" value="GNAT_dom"/>
</dbReference>
<dbReference type="Gene3D" id="3.40.630.30">
    <property type="match status" value="1"/>
</dbReference>
<evidence type="ECO:0000313" key="5">
    <source>
        <dbReference type="Proteomes" id="UP001165041"/>
    </source>
</evidence>
<dbReference type="AlphaFoldDB" id="A0A9W6QHS0"/>
<dbReference type="CDD" id="cd04301">
    <property type="entry name" value="NAT_SF"/>
    <property type="match status" value="1"/>
</dbReference>